<feature type="domain" description="Hint" evidence="2">
    <location>
        <begin position="2065"/>
        <end position="2166"/>
    </location>
</feature>
<evidence type="ECO:0000313" key="3">
    <source>
        <dbReference type="EMBL" id="MFC4110781.1"/>
    </source>
</evidence>
<feature type="compositionally biased region" description="Low complexity" evidence="1">
    <location>
        <begin position="1656"/>
        <end position="1667"/>
    </location>
</feature>
<dbReference type="NCBIfam" id="TIGR03696">
    <property type="entry name" value="Rhs_assc_core"/>
    <property type="match status" value="1"/>
</dbReference>
<reference evidence="4" key="1">
    <citation type="journal article" date="2019" name="Int. J. Syst. Evol. Microbiol.">
        <title>The Global Catalogue of Microorganisms (GCM) 10K type strain sequencing project: providing services to taxonomists for standard genome sequencing and annotation.</title>
        <authorList>
            <consortium name="The Broad Institute Genomics Platform"/>
            <consortium name="The Broad Institute Genome Sequencing Center for Infectious Disease"/>
            <person name="Wu L."/>
            <person name="Ma J."/>
        </authorList>
    </citation>
    <scope>NUCLEOTIDE SEQUENCE [LARGE SCALE GENOMIC DNA]</scope>
    <source>
        <strain evidence="4">2902at01</strain>
    </source>
</reference>
<dbReference type="InterPro" id="IPR031325">
    <property type="entry name" value="RHS_repeat"/>
</dbReference>
<evidence type="ECO:0000313" key="4">
    <source>
        <dbReference type="Proteomes" id="UP001595868"/>
    </source>
</evidence>
<dbReference type="Pfam" id="PF07591">
    <property type="entry name" value="PT-HINT"/>
    <property type="match status" value="1"/>
</dbReference>
<keyword evidence="4" id="KW-1185">Reference proteome</keyword>
<dbReference type="InterPro" id="IPR003587">
    <property type="entry name" value="Hint_dom_N"/>
</dbReference>
<dbReference type="EMBL" id="JBHSBN010000060">
    <property type="protein sequence ID" value="MFC4110781.1"/>
    <property type="molecule type" value="Genomic_DNA"/>
</dbReference>
<comment type="caution">
    <text evidence="3">The sequence shown here is derived from an EMBL/GenBank/DDBJ whole genome shotgun (WGS) entry which is preliminary data.</text>
</comment>
<dbReference type="CDD" id="cd00081">
    <property type="entry name" value="Hint"/>
    <property type="match status" value="1"/>
</dbReference>
<dbReference type="Gene3D" id="2.170.16.10">
    <property type="entry name" value="Hedgehog/Intein (Hint) domain"/>
    <property type="match status" value="1"/>
</dbReference>
<dbReference type="Pfam" id="PF05593">
    <property type="entry name" value="RHS_repeat"/>
    <property type="match status" value="1"/>
</dbReference>
<dbReference type="RefSeq" id="WP_377553533.1">
    <property type="nucleotide sequence ID" value="NZ_JBHSBN010000060.1"/>
</dbReference>
<organism evidence="3 4">
    <name type="scientific">Micromonospora zhanjiangensis</name>
    <dbReference type="NCBI Taxonomy" id="1522057"/>
    <lineage>
        <taxon>Bacteria</taxon>
        <taxon>Bacillati</taxon>
        <taxon>Actinomycetota</taxon>
        <taxon>Actinomycetes</taxon>
        <taxon>Micromonosporales</taxon>
        <taxon>Micromonosporaceae</taxon>
        <taxon>Micromonospora</taxon>
    </lineage>
</organism>
<dbReference type="NCBIfam" id="TIGR01643">
    <property type="entry name" value="YD_repeat_2x"/>
    <property type="match status" value="2"/>
</dbReference>
<feature type="region of interest" description="Disordered" evidence="1">
    <location>
        <begin position="1633"/>
        <end position="1667"/>
    </location>
</feature>
<name>A0ABV8KXB4_9ACTN</name>
<accession>A0ABV8KXB4</accession>
<dbReference type="SMART" id="SM00306">
    <property type="entry name" value="HintN"/>
    <property type="match status" value="1"/>
</dbReference>
<evidence type="ECO:0000259" key="2">
    <source>
        <dbReference type="SMART" id="SM00306"/>
    </source>
</evidence>
<dbReference type="SUPFAM" id="SSF51294">
    <property type="entry name" value="Hedgehog/intein (Hint) domain"/>
    <property type="match status" value="1"/>
</dbReference>
<dbReference type="InterPro" id="IPR022385">
    <property type="entry name" value="Rhs_assc_core"/>
</dbReference>
<dbReference type="Gene3D" id="2.180.10.10">
    <property type="entry name" value="RHS repeat-associated core"/>
    <property type="match status" value="1"/>
</dbReference>
<feature type="region of interest" description="Disordered" evidence="1">
    <location>
        <begin position="1"/>
        <end position="31"/>
    </location>
</feature>
<feature type="compositionally biased region" description="Low complexity" evidence="1">
    <location>
        <begin position="1634"/>
        <end position="1646"/>
    </location>
</feature>
<protein>
    <submittedName>
        <fullName evidence="3">RHS repeat-associated core domain-containing protein</fullName>
    </submittedName>
</protein>
<sequence length="2301" mass="244987">MASMLDVPPAVAKPTEPGPPPTSPGRSVKGVRPVVAKFIKPRDQAKDNYRPTKAAWPAASTADIQLSQPGAHTAVGAKSAAKGMPVWAQPVAAKDGRYTGPDRLKVRILDRTTTEAAGINGVLLSVTPAAATGSGTVRVGLDYAQFAEAYGGNYASRLQLVRLPECALTTPKLASCQAPDPLRSTNDNVGETVSADVPLTAPGQSAGGATVLAAVAGTGSSGGTYEATDLNPSGSWSGGGSTGSFTYSYGINIPPAASSLAPAVSLSYDSGSVDGQTASTQAQASWVGDGWSTPHSYVEQTFTSCEDNPEGSPSPVKTTDRCYGGPVLTLSLNGSSTALVWDNTKHVWKPEHDNGEVITRVTNSGNGSGTYNTDYWRVTLRNGSTYEFGRNRLPGWTSGKAETHSVDTVDVYSAHSGDPCFDSAGFSSSVCTMAYRWNLDYVKDVHGNAMAYYYKQNTNYYGRNKGTTDVSYVRDSYLDRIDYGFTDGNAYGTVPNQVVFNVGDRCLSGTCQPLNAANKANWPDVPFDLICARGTDCQTWSPSFFSTVRLTSIVTRQYSTTTSSYEAVDSYALSQTMPATGDGTSPTLWLSSIARTGSDTAAGGSASPITLPSVSFNGIKLQNRVDGVTDGLPALYRQRIETVTTETGSVITASYERPKPCTAPVTLNPATNTSSCYPVYWNPAAYTEPFRDWFNKYAVTRVTQTDPTGGAPATSTSYEYLGGAAWHFDDNEVVKAKHRTYGQFRGYARARAFTGDGVNDRRTMSEATYYRGMSKNNNATVVNITDSAGGEHEDLDQLAGRELEATVYLGEGGPVDNSAITSYWVSAATATRDRTGVADLTSHVVAPVKTYSRQAITGSGATTWRYTEADQSYDANIGSPTFGLVQRSYTHTVPVDSAYDQCTTYNYAPGNASKNLIGLISETESVSVACGGFIQGRPASMPGSINTLTAPASVNRPAQVVSDQRTYYDDETFSTTFPQASTPTRGLVTMSRDAVDWTGGAYIYQTTGRAKFDSYGRPIEAYDGNGNMTSTKYETNSVGLVTGATATNPLGHTASASINPKRGKTRTSTDANGVAAIQEYDALGRATSVWLNSRPTSATADYRFSYQLLKTGATAVTTLKLNDSLGHDDYTTIYDAMLRPRQTQSITPQNGRMISDTFYDSRGWVAATYNGWWDDGSTPNTTLVSAPDLKKAVPNQTFPTYDGLGRSVITVKARNGLPVSTTTTVYNGDRTTVIPPTGGVTKTSVTDPLGRATELQEYTAAPTVNTPADTFTGVLSVTGGTTAVTRYGYDGHGNQATLTDAGSNTWTSTYNLLGQVTSKADPDTGNTTMAYDGNGNLLQSTDARGKTVSYTYDKLNRKTGAFFAPVGSQSAANQSASWVYDNTNNVPGVTYPIGRLTTATSYSGGQPYITQQKGFNVFGNSLGVTVTIPDTEGLLGGSYAFTHTYTSNLGLPLKDGYPNKGNLPAETVLHGYAGGALNLPTTLGGLSGYTQNVSYDAYGRVNQQTIGGTPGLAYVTNTFDDHDSRLTKQLVTHATDPKNVDEQAYRYDLAGNVIKKTSTRLGAATPAETQCYEYDKLARLTQAWTATDDCAATPTGGNSSMVGNALGDGSAYWTSWQLDLLGNRKQQVEHNLAGGTDTTTNYTYDGASRNQPHTLTSTATTGGASGSTSYSYDPAGNTVTRSAGKGNQNLAWDDAGRLTGITGGAAGNSSYVYDSDGALLLQKDPGQTILYLPGQQLTLDTKFNTVSGTRYYALPGGGTCIRTGSGSNYTFALPDPQGTPSLYLDNTAQTPTWRQYTPYGAPRGAAALYPDNHGFLDKPTSPDTGLTMVGVRAYDPAIGRFVSVDPIQDLADPQQWNGYAYANNSPVTLSDPSGLSPEDAQWEVDHPHTTNTASDDPGWGKYGCPDDDCTARDSNGKPARFPVFSGKNGTTVTRDASGNYYLNGYRLPKAKFDVVQLAAILDSNRDQGRLVAAENSADAVVRLWALLTEIVVACSQVAACNDSNGSFYTAVDQDRAAAEQIRKSNHDGRMSWQQALIEMGMAVPLMVGTNRFAGTPGMLRPKGCRNSFDPDTLVLMADGSTKAIKDVKVGDKVLASDPSAGGTTGEEVTQLHANQDTDLTDVTVFGAGGWLTILYTTTNHLFWDVTTREWTSAGALRPGDLLRTGDGRTAQVAAVRNRTERHEMLNLTVSQLHTYYVLAGNTPVLVHNDGCGRSVAKYEDITDPNSRIANRLTDVGPEEFADTLISNGWSRSVSKDGSVQIFQKGGAKYALRGNARTYDGWTAEFTPAGSRRATLKIRLGG</sequence>
<proteinExistence type="predicted"/>
<dbReference type="InterPro" id="IPR006530">
    <property type="entry name" value="YD"/>
</dbReference>
<dbReference type="InterPro" id="IPR036844">
    <property type="entry name" value="Hint_dom_sf"/>
</dbReference>
<dbReference type="InterPro" id="IPR050708">
    <property type="entry name" value="T6SS_VgrG/RHS"/>
</dbReference>
<dbReference type="PANTHER" id="PTHR32305">
    <property type="match status" value="1"/>
</dbReference>
<dbReference type="Proteomes" id="UP001595868">
    <property type="component" value="Unassembled WGS sequence"/>
</dbReference>
<evidence type="ECO:0000256" key="1">
    <source>
        <dbReference type="SAM" id="MobiDB-lite"/>
    </source>
</evidence>
<dbReference type="PANTHER" id="PTHR32305:SF17">
    <property type="entry name" value="TRNA NUCLEASE WAPA"/>
    <property type="match status" value="1"/>
</dbReference>
<gene>
    <name evidence="3" type="ORF">ACFOX0_33325</name>
</gene>